<accession>A0A835QMC4</accession>
<dbReference type="Pfam" id="PF12894">
    <property type="entry name" value="ANAPC4_WD40"/>
    <property type="match status" value="1"/>
</dbReference>
<feature type="domain" description="Anaphase-promoting complex subunit 4 long" evidence="7">
    <location>
        <begin position="278"/>
        <end position="477"/>
    </location>
</feature>
<name>A0A835QMC4_VANPL</name>
<evidence type="ECO:0000313" key="9">
    <source>
        <dbReference type="Proteomes" id="UP000639772"/>
    </source>
</evidence>
<dbReference type="GO" id="GO:0034399">
    <property type="term" value="C:nuclear periphery"/>
    <property type="evidence" value="ECO:0007669"/>
    <property type="project" value="TreeGrafter"/>
</dbReference>
<dbReference type="InterPro" id="IPR024789">
    <property type="entry name" value="APC4"/>
</dbReference>
<dbReference type="PANTHER" id="PTHR13260">
    <property type="entry name" value="ANAPHASE PROMOTING COMPLEX SUBUNIT 4 APC4"/>
    <property type="match status" value="1"/>
</dbReference>
<dbReference type="GO" id="GO:0031145">
    <property type="term" value="P:anaphase-promoting complex-dependent catabolic process"/>
    <property type="evidence" value="ECO:0007669"/>
    <property type="project" value="InterPro"/>
</dbReference>
<gene>
    <name evidence="8" type="ORF">HPP92_014890</name>
</gene>
<keyword evidence="2" id="KW-0132">Cell division</keyword>
<proteinExistence type="predicted"/>
<evidence type="ECO:0000256" key="2">
    <source>
        <dbReference type="ARBA" id="ARBA00022618"/>
    </source>
</evidence>
<protein>
    <recommendedName>
        <fullName evidence="1">Anaphase-promoting complex subunit 4</fullName>
    </recommendedName>
</protein>
<reference evidence="8 9" key="1">
    <citation type="journal article" date="2020" name="Nat. Food">
        <title>A phased Vanilla planifolia genome enables genetic improvement of flavour and production.</title>
        <authorList>
            <person name="Hasing T."/>
            <person name="Tang H."/>
            <person name="Brym M."/>
            <person name="Khazi F."/>
            <person name="Huang T."/>
            <person name="Chambers A.H."/>
        </authorList>
    </citation>
    <scope>NUCLEOTIDE SEQUENCE [LARGE SCALE GENOMIC DNA]</scope>
    <source>
        <tissue evidence="8">Leaf</tissue>
    </source>
</reference>
<organism evidence="8 9">
    <name type="scientific">Vanilla planifolia</name>
    <name type="common">Vanilla</name>
    <dbReference type="NCBI Taxonomy" id="51239"/>
    <lineage>
        <taxon>Eukaryota</taxon>
        <taxon>Viridiplantae</taxon>
        <taxon>Streptophyta</taxon>
        <taxon>Embryophyta</taxon>
        <taxon>Tracheophyta</taxon>
        <taxon>Spermatophyta</taxon>
        <taxon>Magnoliopsida</taxon>
        <taxon>Liliopsida</taxon>
        <taxon>Asparagales</taxon>
        <taxon>Orchidaceae</taxon>
        <taxon>Vanilloideae</taxon>
        <taxon>Vanilleae</taxon>
        <taxon>Vanilla</taxon>
    </lineage>
</organism>
<keyword evidence="4" id="KW-0833">Ubl conjugation pathway</keyword>
<dbReference type="GO" id="GO:0051301">
    <property type="term" value="P:cell division"/>
    <property type="evidence" value="ECO:0007669"/>
    <property type="project" value="UniProtKB-KW"/>
</dbReference>
<evidence type="ECO:0000256" key="1">
    <source>
        <dbReference type="ARBA" id="ARBA00016067"/>
    </source>
</evidence>
<comment type="caution">
    <text evidence="8">The sequence shown here is derived from an EMBL/GenBank/DDBJ whole genome shotgun (WGS) entry which is preliminary data.</text>
</comment>
<dbReference type="InterPro" id="IPR024977">
    <property type="entry name" value="Apc4-like_WD40_dom"/>
</dbReference>
<dbReference type="Gene3D" id="2.130.10.10">
    <property type="entry name" value="YVTN repeat-like/Quinoprotein amine dehydrogenase"/>
    <property type="match status" value="1"/>
</dbReference>
<keyword evidence="5" id="KW-0131">Cell cycle</keyword>
<dbReference type="EMBL" id="JADCNM010000007">
    <property type="protein sequence ID" value="KAG0475204.1"/>
    <property type="molecule type" value="Genomic_DNA"/>
</dbReference>
<dbReference type="SUPFAM" id="SSF50978">
    <property type="entry name" value="WD40 repeat-like"/>
    <property type="match status" value="1"/>
</dbReference>
<dbReference type="GO" id="GO:0005680">
    <property type="term" value="C:anaphase-promoting complex"/>
    <property type="evidence" value="ECO:0007669"/>
    <property type="project" value="InterPro"/>
</dbReference>
<dbReference type="Pfam" id="PF12896">
    <property type="entry name" value="ANAPC4"/>
    <property type="match status" value="1"/>
</dbReference>
<dbReference type="PANTHER" id="PTHR13260:SF0">
    <property type="entry name" value="ANAPHASE-PROMOTING COMPLEX SUBUNIT 4"/>
    <property type="match status" value="1"/>
</dbReference>
<dbReference type="GO" id="GO:0070979">
    <property type="term" value="P:protein K11-linked ubiquitination"/>
    <property type="evidence" value="ECO:0007669"/>
    <property type="project" value="TreeGrafter"/>
</dbReference>
<evidence type="ECO:0000259" key="7">
    <source>
        <dbReference type="Pfam" id="PF12896"/>
    </source>
</evidence>
<dbReference type="InterPro" id="IPR001680">
    <property type="entry name" value="WD40_rpt"/>
</dbReference>
<dbReference type="InterPro" id="IPR036322">
    <property type="entry name" value="WD40_repeat_dom_sf"/>
</dbReference>
<dbReference type="SMART" id="SM00320">
    <property type="entry name" value="WD40"/>
    <property type="match status" value="1"/>
</dbReference>
<keyword evidence="3" id="KW-0498">Mitosis</keyword>
<evidence type="ECO:0000256" key="5">
    <source>
        <dbReference type="ARBA" id="ARBA00023306"/>
    </source>
</evidence>
<evidence type="ECO:0000256" key="3">
    <source>
        <dbReference type="ARBA" id="ARBA00022776"/>
    </source>
</evidence>
<sequence>MAVVMEADVTSRAAVPFQLQFDKPMPSQVKFAEWNPEKDLLAMATEDNKILLHRFNWQRLWTLSPGKGITSLCWRPDGRAIAVGLDDGMISLHDVENGKLLRIVKIHRAAVISLNWEEDIHPKDENSYITYEDRTMRFFPPSPRLPRMPGVGSGDGVLADDPEDSFQELSNYSYQHFNILCSGDNDGCICFSVFGIFLIGRINIRKLSISFPGNIAYRLHNASMQKVALSKNLCQLIVLCSGELVEDSIKPNEEYAFKNGVSGVDGSSRYLGSSTGLHCMLLNTSVFLNRKNELHQVAQQASNIDHLIEVIRESLLVMSKHWTGALNSFHDKFNHLNSLIISHGLDGSPQDELLSLLFGSRTSPPLHQFLVNSLGEAGLKRLSKTINGAGKELQVIIREHLQPAVEIIGFRVGELLGLSRWHALFGTIGLDELLILNASEKTGMLLVQVERFARVLAVVSHLFQNFFNWILRCIKILLPEPTDQIQQQNSELVVLFLKYIFDQDPVGQFLGVLGGNHSIITNPDTTKQVEELVAFGGFLDTEFLERTLSVEFNQLEQCFKEAFLMPFTTVSKKIYCEDFLPLCPFSLSTMPSLQAPMSICYFEDELVGASNCYTSQSCLVDYISFRIPDESLDMVNCLGILKGLACRSTSIDKGLASISAVLLSIPRGYHCVDISFYKEKQLILLLSEVDSSSGSPEQSWIMMLQMSILPFVSIPTWAVGNFWSLLQLKTSTVELNLSTCKVRCIPHMVAKPLAVSASRGVASIFSARKHALVYILDEDEDSDEVSDME</sequence>
<dbReference type="Proteomes" id="UP000639772">
    <property type="component" value="Chromosome 7"/>
</dbReference>
<feature type="domain" description="Anaphase-promoting complex subunit 4-like WD40" evidence="6">
    <location>
        <begin position="33"/>
        <end position="118"/>
    </location>
</feature>
<dbReference type="InterPro" id="IPR024790">
    <property type="entry name" value="APC4_long_dom"/>
</dbReference>
<evidence type="ECO:0000259" key="6">
    <source>
        <dbReference type="Pfam" id="PF12894"/>
    </source>
</evidence>
<dbReference type="OrthoDB" id="2110451at2759"/>
<evidence type="ECO:0000256" key="4">
    <source>
        <dbReference type="ARBA" id="ARBA00022786"/>
    </source>
</evidence>
<evidence type="ECO:0000313" key="8">
    <source>
        <dbReference type="EMBL" id="KAG0475204.1"/>
    </source>
</evidence>
<dbReference type="InterPro" id="IPR015943">
    <property type="entry name" value="WD40/YVTN_repeat-like_dom_sf"/>
</dbReference>
<dbReference type="AlphaFoldDB" id="A0A835QMC4"/>